<feature type="transmembrane region" description="Helical" evidence="2">
    <location>
        <begin position="92"/>
        <end position="112"/>
    </location>
</feature>
<dbReference type="CDD" id="cd17332">
    <property type="entry name" value="MFS_MelB_like"/>
    <property type="match status" value="1"/>
</dbReference>
<proteinExistence type="inferred from homology"/>
<sequence length="456" mass="48874">MNRQRSGGGAVGTGRVQLGTVIGYGAGDFGLNLFYTGLNLYLLYYYTDVVGLAPGIAGSLFMVALLWDAVTDPVMGAVASRTRSPFGRYRPYLLFGGPLLGASFVLLFAAPVLWPAQPVIACLLTHLLFRTVYTVFGVPYVSLSAAMTTDGKTRTSLSGARMQFATLGAIVTAFLTPWLAEQFANGSLVRGYMVTAVVYALFAEAVFLVTFFSVRERADIGIQCPDLMASMRAVRGNHAFWILFASVVMNVVASTIFTKSIIYYTRYVIGEAGMVREVLTFYTIAAAAAVFGWTLLARRTSKTLVLSIGLSLNAVIFLLLFLIAPESKTMFLGFVVMAGIGMAATIVAFWAMLPDTVEFGEWKTGVRDESIFFGLYQFSQKAASGLAVGAVGLILQAIGYVANTDQAAGTLDGLRVLSFALPAAGMAAAAAIIAFYPMRGDRHSRIVELLKARGEG</sequence>
<keyword evidence="2" id="KW-1133">Transmembrane helix</keyword>
<feature type="transmembrane region" description="Helical" evidence="2">
    <location>
        <begin position="304"/>
        <end position="324"/>
    </location>
</feature>
<feature type="transmembrane region" description="Helical" evidence="2">
    <location>
        <begin position="52"/>
        <end position="71"/>
    </location>
</feature>
<dbReference type="PANTHER" id="PTHR11328:SF24">
    <property type="entry name" value="MAJOR FACILITATOR SUPERFAMILY (MFS) PROFILE DOMAIN-CONTAINING PROTEIN"/>
    <property type="match status" value="1"/>
</dbReference>
<gene>
    <name evidence="3" type="primary">uidB</name>
    <name evidence="3" type="ORF">GCM10011503_07840</name>
</gene>
<feature type="transmembrane region" description="Helical" evidence="2">
    <location>
        <begin position="118"/>
        <end position="141"/>
    </location>
</feature>
<dbReference type="InterPro" id="IPR039672">
    <property type="entry name" value="MFS_2"/>
</dbReference>
<dbReference type="Pfam" id="PF13347">
    <property type="entry name" value="MFS_2"/>
    <property type="match status" value="1"/>
</dbReference>
<reference evidence="4" key="1">
    <citation type="journal article" date="2019" name="Int. J. Syst. Evol. Microbiol.">
        <title>The Global Catalogue of Microorganisms (GCM) 10K type strain sequencing project: providing services to taxonomists for standard genome sequencing and annotation.</title>
        <authorList>
            <consortium name="The Broad Institute Genomics Platform"/>
            <consortium name="The Broad Institute Genome Sequencing Center for Infectious Disease"/>
            <person name="Wu L."/>
            <person name="Ma J."/>
        </authorList>
    </citation>
    <scope>NUCLEOTIDE SEQUENCE [LARGE SCALE GENOMIC DNA]</scope>
    <source>
        <strain evidence="4">CGMCC 1.15928</strain>
    </source>
</reference>
<protein>
    <submittedName>
        <fullName evidence="3">Glucuronide transporter</fullName>
    </submittedName>
</protein>
<feature type="transmembrane region" description="Helical" evidence="2">
    <location>
        <begin position="382"/>
        <end position="402"/>
    </location>
</feature>
<comment type="caution">
    <text evidence="3">The sequence shown here is derived from an EMBL/GenBank/DDBJ whole genome shotgun (WGS) entry which is preliminary data.</text>
</comment>
<evidence type="ECO:0000313" key="3">
    <source>
        <dbReference type="EMBL" id="GGB61666.1"/>
    </source>
</evidence>
<feature type="transmembrane region" description="Helical" evidence="2">
    <location>
        <begin position="330"/>
        <end position="353"/>
    </location>
</feature>
<feature type="transmembrane region" description="Helical" evidence="2">
    <location>
        <begin position="192"/>
        <end position="214"/>
    </location>
</feature>
<keyword evidence="2" id="KW-0472">Membrane</keyword>
<dbReference type="Proteomes" id="UP000628854">
    <property type="component" value="Unassembled WGS sequence"/>
</dbReference>
<dbReference type="EMBL" id="BMKF01000001">
    <property type="protein sequence ID" value="GGB61666.1"/>
    <property type="molecule type" value="Genomic_DNA"/>
</dbReference>
<organism evidence="3 4">
    <name type="scientific">Henriciella pelagia</name>
    <dbReference type="NCBI Taxonomy" id="1977912"/>
    <lineage>
        <taxon>Bacteria</taxon>
        <taxon>Pseudomonadati</taxon>
        <taxon>Pseudomonadota</taxon>
        <taxon>Alphaproteobacteria</taxon>
        <taxon>Hyphomonadales</taxon>
        <taxon>Hyphomonadaceae</taxon>
        <taxon>Henriciella</taxon>
    </lineage>
</organism>
<feature type="transmembrane region" description="Helical" evidence="2">
    <location>
        <begin position="238"/>
        <end position="258"/>
    </location>
</feature>
<feature type="transmembrane region" description="Helical" evidence="2">
    <location>
        <begin position="278"/>
        <end position="297"/>
    </location>
</feature>
<dbReference type="RefSeq" id="WP_158084593.1">
    <property type="nucleotide sequence ID" value="NZ_BMKF01000001.1"/>
</dbReference>
<dbReference type="PANTHER" id="PTHR11328">
    <property type="entry name" value="MAJOR FACILITATOR SUPERFAMILY DOMAIN-CONTAINING PROTEIN"/>
    <property type="match status" value="1"/>
</dbReference>
<accession>A0ABQ1J9T0</accession>
<feature type="transmembrane region" description="Helical" evidence="2">
    <location>
        <begin position="21"/>
        <end position="46"/>
    </location>
</feature>
<evidence type="ECO:0000256" key="1">
    <source>
        <dbReference type="ARBA" id="ARBA00009617"/>
    </source>
</evidence>
<feature type="transmembrane region" description="Helical" evidence="2">
    <location>
        <begin position="414"/>
        <end position="436"/>
    </location>
</feature>
<name>A0ABQ1J9T0_9PROT</name>
<keyword evidence="2" id="KW-0812">Transmembrane</keyword>
<dbReference type="SUPFAM" id="SSF103473">
    <property type="entry name" value="MFS general substrate transporter"/>
    <property type="match status" value="1"/>
</dbReference>
<dbReference type="NCBIfam" id="TIGR00792">
    <property type="entry name" value="gph"/>
    <property type="match status" value="1"/>
</dbReference>
<evidence type="ECO:0000256" key="2">
    <source>
        <dbReference type="SAM" id="Phobius"/>
    </source>
</evidence>
<dbReference type="Gene3D" id="1.20.1250.20">
    <property type="entry name" value="MFS general substrate transporter like domains"/>
    <property type="match status" value="2"/>
</dbReference>
<dbReference type="InterPro" id="IPR036259">
    <property type="entry name" value="MFS_trans_sf"/>
</dbReference>
<feature type="transmembrane region" description="Helical" evidence="2">
    <location>
        <begin position="162"/>
        <end position="180"/>
    </location>
</feature>
<keyword evidence="4" id="KW-1185">Reference proteome</keyword>
<comment type="similarity">
    <text evidence="1">Belongs to the sodium:galactoside symporter (TC 2.A.2) family.</text>
</comment>
<evidence type="ECO:0000313" key="4">
    <source>
        <dbReference type="Proteomes" id="UP000628854"/>
    </source>
</evidence>
<dbReference type="InterPro" id="IPR001927">
    <property type="entry name" value="Na/Gal_symport"/>
</dbReference>